<accession>A0A381XPC7</accession>
<protein>
    <submittedName>
        <fullName evidence="2">Uncharacterized protein</fullName>
    </submittedName>
</protein>
<reference evidence="2" key="1">
    <citation type="submission" date="2018-05" db="EMBL/GenBank/DDBJ databases">
        <authorList>
            <person name="Lanie J.A."/>
            <person name="Ng W.-L."/>
            <person name="Kazmierczak K.M."/>
            <person name="Andrzejewski T.M."/>
            <person name="Davidsen T.M."/>
            <person name="Wayne K.J."/>
            <person name="Tettelin H."/>
            <person name="Glass J.I."/>
            <person name="Rusch D."/>
            <person name="Podicherti R."/>
            <person name="Tsui H.-C.T."/>
            <person name="Winkler M.E."/>
        </authorList>
    </citation>
    <scope>NUCLEOTIDE SEQUENCE</scope>
</reference>
<proteinExistence type="predicted"/>
<dbReference type="EMBL" id="UINC01015797">
    <property type="protein sequence ID" value="SVA66261.1"/>
    <property type="molecule type" value="Genomic_DNA"/>
</dbReference>
<gene>
    <name evidence="2" type="ORF">METZ01_LOCUS119115</name>
</gene>
<evidence type="ECO:0000256" key="1">
    <source>
        <dbReference type="SAM" id="MobiDB-lite"/>
    </source>
</evidence>
<sequence length="68" mass="7681">MNMITEQALIANRRTSNFRAILVIDRRFMRPVGTALTTDERIRYGNRCASHPVSEPTRPIEGPIGKLA</sequence>
<name>A0A381XPC7_9ZZZZ</name>
<evidence type="ECO:0000313" key="2">
    <source>
        <dbReference type="EMBL" id="SVA66261.1"/>
    </source>
</evidence>
<organism evidence="2">
    <name type="scientific">marine metagenome</name>
    <dbReference type="NCBI Taxonomy" id="408172"/>
    <lineage>
        <taxon>unclassified sequences</taxon>
        <taxon>metagenomes</taxon>
        <taxon>ecological metagenomes</taxon>
    </lineage>
</organism>
<feature type="region of interest" description="Disordered" evidence="1">
    <location>
        <begin position="48"/>
        <end position="68"/>
    </location>
</feature>
<dbReference type="AlphaFoldDB" id="A0A381XPC7"/>